<dbReference type="GO" id="GO:0016740">
    <property type="term" value="F:transferase activity"/>
    <property type="evidence" value="ECO:0007669"/>
    <property type="project" value="UniProtKB-KW"/>
</dbReference>
<dbReference type="EMBL" id="VWKB01000029">
    <property type="protein sequence ID" value="KAA4093281.1"/>
    <property type="molecule type" value="Genomic_DNA"/>
</dbReference>
<sequence length="397" mass="46722">MKKKIGIVTFWESNSNYGQILQNAALQFYLRSLGYFPETISFKIHSSDIKLSIKQRLERIIRDDVSIWRHAKRRLKKFFNLRSRSIHIKYSNEEYLLNRHFDHFKERYICYTHKLITTVTELKDLNKDSYIAFITGSDQVWTNAENDYSRQYAVLLSFVNNGIPRISYAASFGRNKIIDATEKKMYEQELPKFSAVSCREDSGVILCRQLGREDAKLVLDPTLLLSSTDWINFLGLPIKHKTDQKRLFIYSLQNNDNRIIELYEYFKLKGYEIDYACSASCKESLSNCELTIEEWVQKIREADIVLTNSFHGTIFSVNFHVPVISLAKLDVSIDSAGNRRMYSFLNEINMQDYLIREIRWKKIDELITYNVDWNKVDDYINRMRAISKAFLIDAIEG</sequence>
<dbReference type="AlphaFoldDB" id="A0A5M5DT65"/>
<dbReference type="InterPro" id="IPR007345">
    <property type="entry name" value="Polysacch_pyruvyl_Trfase"/>
</dbReference>
<name>A0A5M5DT65_BACOV</name>
<keyword evidence="3" id="KW-1185">Reference proteome</keyword>
<comment type="caution">
    <text evidence="2">The sequence shown here is derived from an EMBL/GenBank/DDBJ whole genome shotgun (WGS) entry which is preliminary data.</text>
</comment>
<gene>
    <name evidence="2" type="ORF">F3D66_20030</name>
</gene>
<proteinExistence type="predicted"/>
<organism evidence="2 3">
    <name type="scientific">Bacteroides ovatus</name>
    <dbReference type="NCBI Taxonomy" id="28116"/>
    <lineage>
        <taxon>Bacteria</taxon>
        <taxon>Pseudomonadati</taxon>
        <taxon>Bacteroidota</taxon>
        <taxon>Bacteroidia</taxon>
        <taxon>Bacteroidales</taxon>
        <taxon>Bacteroidaceae</taxon>
        <taxon>Bacteroides</taxon>
    </lineage>
</organism>
<evidence type="ECO:0000313" key="2">
    <source>
        <dbReference type="EMBL" id="KAA4093281.1"/>
    </source>
</evidence>
<feature type="domain" description="Polysaccharide pyruvyl transferase" evidence="1">
    <location>
        <begin position="16"/>
        <end position="327"/>
    </location>
</feature>
<reference evidence="2 3" key="1">
    <citation type="journal article" date="2019" name="Nat. Med.">
        <title>A library of human gut bacterial isolates paired with longitudinal multiomics data enables mechanistic microbiome research.</title>
        <authorList>
            <person name="Poyet M."/>
            <person name="Groussin M."/>
            <person name="Gibbons S.M."/>
            <person name="Avila-Pacheco J."/>
            <person name="Jiang X."/>
            <person name="Kearney S.M."/>
            <person name="Perrotta A.R."/>
            <person name="Berdy B."/>
            <person name="Zhao S."/>
            <person name="Lieberman T.D."/>
            <person name="Swanson P.K."/>
            <person name="Smith M."/>
            <person name="Roesemann S."/>
            <person name="Alexander J.E."/>
            <person name="Rich S.A."/>
            <person name="Livny J."/>
            <person name="Vlamakis H."/>
            <person name="Clish C."/>
            <person name="Bullock K."/>
            <person name="Deik A."/>
            <person name="Scott J."/>
            <person name="Pierce K.A."/>
            <person name="Xavier R.J."/>
            <person name="Alm E.J."/>
        </authorList>
    </citation>
    <scope>NUCLEOTIDE SEQUENCE [LARGE SCALE GENOMIC DNA]</scope>
    <source>
        <strain evidence="2 3">BIOML-A134</strain>
    </source>
</reference>
<accession>A0A5M5DT65</accession>
<keyword evidence="2" id="KW-0808">Transferase</keyword>
<dbReference type="Proteomes" id="UP000473905">
    <property type="component" value="Unassembled WGS sequence"/>
</dbReference>
<evidence type="ECO:0000313" key="3">
    <source>
        <dbReference type="Proteomes" id="UP000473905"/>
    </source>
</evidence>
<evidence type="ECO:0000259" key="1">
    <source>
        <dbReference type="Pfam" id="PF04230"/>
    </source>
</evidence>
<protein>
    <submittedName>
        <fullName evidence="2">Polysaccharide pyruvyl transferase family protein</fullName>
    </submittedName>
</protein>
<dbReference type="Pfam" id="PF04230">
    <property type="entry name" value="PS_pyruv_trans"/>
    <property type="match status" value="1"/>
</dbReference>